<dbReference type="RefSeq" id="WP_241034318.1">
    <property type="nucleotide sequence ID" value="NZ_BAAAJF010000034.1"/>
</dbReference>
<dbReference type="PANTHER" id="PTHR43252:SF4">
    <property type="entry name" value="TRANSCRIPTIONAL REGULATORY PROTEIN"/>
    <property type="match status" value="1"/>
</dbReference>
<dbReference type="EMBL" id="JAKXMK010000002">
    <property type="protein sequence ID" value="MCH6164458.1"/>
    <property type="molecule type" value="Genomic_DNA"/>
</dbReference>
<keyword evidence="3" id="KW-0614">Plasmid</keyword>
<dbReference type="Pfam" id="PF03551">
    <property type="entry name" value="PadR"/>
    <property type="match status" value="1"/>
</dbReference>
<accession>A0ABS9T7N4</accession>
<proteinExistence type="predicted"/>
<keyword evidence="4" id="KW-1185">Reference proteome</keyword>
<evidence type="ECO:0000313" key="4">
    <source>
        <dbReference type="Proteomes" id="UP001299970"/>
    </source>
</evidence>
<feature type="domain" description="Transcription regulator PadR N-terminal" evidence="1">
    <location>
        <begin position="7"/>
        <end position="78"/>
    </location>
</feature>
<evidence type="ECO:0000259" key="1">
    <source>
        <dbReference type="Pfam" id="PF03551"/>
    </source>
</evidence>
<evidence type="ECO:0000259" key="2">
    <source>
        <dbReference type="Pfam" id="PF10400"/>
    </source>
</evidence>
<reference evidence="3 4" key="1">
    <citation type="submission" date="2022-03" db="EMBL/GenBank/DDBJ databases">
        <title>Pseudonocardia alaer sp. nov., a novel actinomycete isolated from reed forest soil.</title>
        <authorList>
            <person name="Wang L."/>
        </authorList>
    </citation>
    <scope>NUCLEOTIDE SEQUENCE [LARGE SCALE GENOMIC DNA]</scope>
    <source>
        <strain evidence="3 4">Y-16303</strain>
        <plasmid evidence="3">unnamed</plasmid>
    </source>
</reference>
<dbReference type="InterPro" id="IPR018309">
    <property type="entry name" value="Tscrpt_reg_PadR_C"/>
</dbReference>
<feature type="domain" description="Transcription regulator PadR C-terminal" evidence="2">
    <location>
        <begin position="91"/>
        <end position="173"/>
    </location>
</feature>
<dbReference type="InterPro" id="IPR036388">
    <property type="entry name" value="WH-like_DNA-bd_sf"/>
</dbReference>
<dbReference type="PANTHER" id="PTHR43252">
    <property type="entry name" value="TRANSCRIPTIONAL REGULATOR YQJI"/>
    <property type="match status" value="1"/>
</dbReference>
<organism evidence="3 4">
    <name type="scientific">Pseudonocardia alaniniphila</name>
    <dbReference type="NCBI Taxonomy" id="75291"/>
    <lineage>
        <taxon>Bacteria</taxon>
        <taxon>Bacillati</taxon>
        <taxon>Actinomycetota</taxon>
        <taxon>Actinomycetes</taxon>
        <taxon>Pseudonocardiales</taxon>
        <taxon>Pseudonocardiaceae</taxon>
        <taxon>Pseudonocardia</taxon>
    </lineage>
</organism>
<dbReference type="SUPFAM" id="SSF46785">
    <property type="entry name" value="Winged helix' DNA-binding domain"/>
    <property type="match status" value="1"/>
</dbReference>
<dbReference type="InterPro" id="IPR036390">
    <property type="entry name" value="WH_DNA-bd_sf"/>
</dbReference>
<protein>
    <submittedName>
        <fullName evidence="3">PadR family transcriptional regulator</fullName>
    </submittedName>
</protein>
<geneLocation type="plasmid" evidence="3">
    <name>unnamed</name>
</geneLocation>
<dbReference type="Proteomes" id="UP001299970">
    <property type="component" value="Unassembled WGS sequence"/>
</dbReference>
<dbReference type="InterPro" id="IPR005149">
    <property type="entry name" value="Tscrpt_reg_PadR_N"/>
</dbReference>
<name>A0ABS9T7N4_9PSEU</name>
<dbReference type="Pfam" id="PF10400">
    <property type="entry name" value="Vir_act_alpha_C"/>
    <property type="match status" value="1"/>
</dbReference>
<evidence type="ECO:0000313" key="3">
    <source>
        <dbReference type="EMBL" id="MCH6164458.1"/>
    </source>
</evidence>
<gene>
    <name evidence="3" type="ORF">MMF94_02085</name>
</gene>
<sequence>MSLSHALLGLLAVEPASGYALTKSFELSLGRYAWHAGHTSIYPELGRLAERGLVEVTSEGARGSRTYAVTPAGREELRSWLLQPPKQSGKVRNEEVLRMFLLSALDPADAKIVLGHVAESTAAAAAGLREIRAAHEGSSFRGPEGFGQLAAEFGLRQYEAVHEWAVWAMAQLEGDQTTNSPA</sequence>
<dbReference type="Gene3D" id="1.10.10.10">
    <property type="entry name" value="Winged helix-like DNA-binding domain superfamily/Winged helix DNA-binding domain"/>
    <property type="match status" value="1"/>
</dbReference>
<comment type="caution">
    <text evidence="3">The sequence shown here is derived from an EMBL/GenBank/DDBJ whole genome shotgun (WGS) entry which is preliminary data.</text>
</comment>